<comment type="caution">
    <text evidence="2">The sequence shown here is derived from an EMBL/GenBank/DDBJ whole genome shotgun (WGS) entry which is preliminary data.</text>
</comment>
<feature type="region of interest" description="Disordered" evidence="1">
    <location>
        <begin position="837"/>
        <end position="904"/>
    </location>
</feature>
<feature type="region of interest" description="Disordered" evidence="1">
    <location>
        <begin position="235"/>
        <end position="254"/>
    </location>
</feature>
<evidence type="ECO:0000256" key="1">
    <source>
        <dbReference type="SAM" id="MobiDB-lite"/>
    </source>
</evidence>
<feature type="region of interest" description="Disordered" evidence="1">
    <location>
        <begin position="442"/>
        <end position="481"/>
    </location>
</feature>
<feature type="region of interest" description="Disordered" evidence="1">
    <location>
        <begin position="340"/>
        <end position="430"/>
    </location>
</feature>
<organism evidence="2 3">
    <name type="scientific">Dioszegia hungarica</name>
    <dbReference type="NCBI Taxonomy" id="4972"/>
    <lineage>
        <taxon>Eukaryota</taxon>
        <taxon>Fungi</taxon>
        <taxon>Dikarya</taxon>
        <taxon>Basidiomycota</taxon>
        <taxon>Agaricomycotina</taxon>
        <taxon>Tremellomycetes</taxon>
        <taxon>Tremellales</taxon>
        <taxon>Bulleribasidiaceae</taxon>
        <taxon>Dioszegia</taxon>
    </lineage>
</organism>
<dbReference type="AlphaFoldDB" id="A0AA38LV54"/>
<evidence type="ECO:0000313" key="3">
    <source>
        <dbReference type="Proteomes" id="UP001164286"/>
    </source>
</evidence>
<feature type="region of interest" description="Disordered" evidence="1">
    <location>
        <begin position="1"/>
        <end position="23"/>
    </location>
</feature>
<dbReference type="Proteomes" id="UP001164286">
    <property type="component" value="Unassembled WGS sequence"/>
</dbReference>
<evidence type="ECO:0000313" key="2">
    <source>
        <dbReference type="EMBL" id="KAI9635279.1"/>
    </source>
</evidence>
<protein>
    <submittedName>
        <fullName evidence="2">Uncharacterized protein</fullName>
    </submittedName>
</protein>
<keyword evidence="3" id="KW-1185">Reference proteome</keyword>
<feature type="compositionally biased region" description="Low complexity" evidence="1">
    <location>
        <begin position="397"/>
        <end position="416"/>
    </location>
</feature>
<proteinExistence type="predicted"/>
<gene>
    <name evidence="2" type="ORF">MKK02DRAFT_43961</name>
</gene>
<feature type="compositionally biased region" description="Acidic residues" evidence="1">
    <location>
        <begin position="853"/>
        <end position="874"/>
    </location>
</feature>
<dbReference type="EMBL" id="JAKWFO010000005">
    <property type="protein sequence ID" value="KAI9635279.1"/>
    <property type="molecule type" value="Genomic_DNA"/>
</dbReference>
<dbReference type="GeneID" id="77731905"/>
<feature type="compositionally biased region" description="Basic and acidic residues" evidence="1">
    <location>
        <begin position="875"/>
        <end position="895"/>
    </location>
</feature>
<reference evidence="2" key="1">
    <citation type="journal article" date="2022" name="G3 (Bethesda)">
        <title>High quality genome of the basidiomycete yeast Dioszegia hungarica PDD-24b-2 isolated from cloud water.</title>
        <authorList>
            <person name="Jarrige D."/>
            <person name="Haridas S."/>
            <person name="Bleykasten-Grosshans C."/>
            <person name="Joly M."/>
            <person name="Nadalig T."/>
            <person name="Sancelme M."/>
            <person name="Vuilleumier S."/>
            <person name="Grigoriev I.V."/>
            <person name="Amato P."/>
            <person name="Bringel F."/>
        </authorList>
    </citation>
    <scope>NUCLEOTIDE SEQUENCE</scope>
    <source>
        <strain evidence="2">PDD-24b-2</strain>
    </source>
</reference>
<name>A0AA38LV54_9TREE</name>
<accession>A0AA38LV54</accession>
<sequence length="904" mass="97607">MTDFSITSMPLPPSFTSIRDMDSDSDAEEIEDMVAPPRKDKGKGKMRYLPELPEEVWRRIWAFYYGRCAEEWHDQGYMSNALAPIMLSAEHTQMALPILYAHPVVSHKAIPAFLRALATPSPFIENGETPSKLVRHLTVQASAPSAGRVLPNNLFGARQPTVHPLLPRLFSYLPRLVTFHLKDTLVLQTNDANTLFSALQLIHPKKARLEIRMWDLTDSPFGEDLMAATRPSIYSSMSRSTGSPPGAQGARLGQRSMQMTDAGRCAIQEQWRDALWKGMELDLPSWWIEIPKVPSTTIPGANQGAAQGVVPGGGAGGLAALATIYAQQLVAGAGGFGFQHLPQQAHPHPTSGGTAPALPPAMNNAPPPGPQHGTWPKSLDIWAHSGDSSADLDNNHPTPGSTSSGPSSAPPGAWWSQDDHHSVDSESDMEDEVLMQRLGRWRGEPLAGGGSGLSGSSTQTAPVPPPPSVDPVATDAAPTPGWARLPRRKIVVREVDVPANHVPTGDASSSEMVSIKTGGTIDWREARSALIAAHMATLIQANSAIASGATPAPQPQATSGSHVPIGADPDDFEFISSAPGGGYYEAMVEMSRIVGQSTQPAAPSKVQQIAAPPQIPPPAVQPIPNPTDYISLLTHPPQPTAIGMTSYHLAHAMRGQLLELITAHWSPTLQALSVVAFDPLATLIVRSPTLDLWANAPIPHIRIHLPRGTNSLAVFKGAAENRRDRHRNQRATNQPPMPGADDDADDSEEGRRIVGGDGHGGGLVNDETRLFEIEVNTLREMEDDMWDQAGGQLPPQVCRMLVGEAGQGWESVRWRAGSTPWSARSRVDESMDVDLEDAQSVGQSSEGDYPMSDFEDLDLEEDGEMEDEDEDEEDGRTYDRAAAEAQGRRMSERNAAKQQQQQQE</sequence>
<dbReference type="RefSeq" id="XP_052945056.1">
    <property type="nucleotide sequence ID" value="XM_053092700.1"/>
</dbReference>
<feature type="compositionally biased region" description="Polar residues" evidence="1">
    <location>
        <begin position="386"/>
        <end position="396"/>
    </location>
</feature>
<feature type="region of interest" description="Disordered" evidence="1">
    <location>
        <begin position="719"/>
        <end position="761"/>
    </location>
</feature>